<keyword evidence="4 6" id="KW-0472">Membrane</keyword>
<evidence type="ECO:0000313" key="10">
    <source>
        <dbReference type="Proteomes" id="UP000199421"/>
    </source>
</evidence>
<name>A0A1H7IIY1_OLID1</name>
<dbReference type="GO" id="GO:0009279">
    <property type="term" value="C:cell outer membrane"/>
    <property type="evidence" value="ECO:0007669"/>
    <property type="project" value="UniProtKB-SubCell"/>
</dbReference>
<keyword evidence="3" id="KW-0732">Signal</keyword>
<feature type="domain" description="SusD-like N-terminal" evidence="8">
    <location>
        <begin position="116"/>
        <end position="271"/>
    </location>
</feature>
<proteinExistence type="inferred from homology"/>
<dbReference type="STRING" id="407022.SAMN05661044_00694"/>
<feature type="transmembrane region" description="Helical" evidence="6">
    <location>
        <begin position="32"/>
        <end position="53"/>
    </location>
</feature>
<evidence type="ECO:0000256" key="2">
    <source>
        <dbReference type="ARBA" id="ARBA00006275"/>
    </source>
</evidence>
<evidence type="ECO:0000259" key="8">
    <source>
        <dbReference type="Pfam" id="PF14322"/>
    </source>
</evidence>
<protein>
    <submittedName>
        <fullName evidence="9">Starch-binding associating with outer membrane</fullName>
    </submittedName>
</protein>
<keyword evidence="6" id="KW-0812">Transmembrane</keyword>
<evidence type="ECO:0000313" key="9">
    <source>
        <dbReference type="EMBL" id="SEK61520.1"/>
    </source>
</evidence>
<evidence type="ECO:0000256" key="6">
    <source>
        <dbReference type="SAM" id="Phobius"/>
    </source>
</evidence>
<dbReference type="Gene3D" id="1.25.40.390">
    <property type="match status" value="1"/>
</dbReference>
<organism evidence="9 10">
    <name type="scientific">Olivibacter domesticus</name>
    <name type="common">Pseudosphingobacterium domesticum</name>
    <dbReference type="NCBI Taxonomy" id="407022"/>
    <lineage>
        <taxon>Bacteria</taxon>
        <taxon>Pseudomonadati</taxon>
        <taxon>Bacteroidota</taxon>
        <taxon>Sphingobacteriia</taxon>
        <taxon>Sphingobacteriales</taxon>
        <taxon>Sphingobacteriaceae</taxon>
        <taxon>Olivibacter</taxon>
    </lineage>
</organism>
<evidence type="ECO:0000256" key="3">
    <source>
        <dbReference type="ARBA" id="ARBA00022729"/>
    </source>
</evidence>
<dbReference type="Pfam" id="PF07980">
    <property type="entry name" value="SusD_RagB"/>
    <property type="match status" value="1"/>
</dbReference>
<comment type="subcellular location">
    <subcellularLocation>
        <location evidence="1">Cell outer membrane</location>
    </subcellularLocation>
</comment>
<comment type="similarity">
    <text evidence="2">Belongs to the SusD family.</text>
</comment>
<dbReference type="OrthoDB" id="621570at2"/>
<evidence type="ECO:0000259" key="7">
    <source>
        <dbReference type="Pfam" id="PF07980"/>
    </source>
</evidence>
<keyword evidence="6" id="KW-1133">Transmembrane helix</keyword>
<dbReference type="CDD" id="cd08977">
    <property type="entry name" value="SusD"/>
    <property type="match status" value="1"/>
</dbReference>
<dbReference type="InterPro" id="IPR011990">
    <property type="entry name" value="TPR-like_helical_dom_sf"/>
</dbReference>
<dbReference type="SUPFAM" id="SSF48452">
    <property type="entry name" value="TPR-like"/>
    <property type="match status" value="1"/>
</dbReference>
<accession>A0A1H7IIY1</accession>
<evidence type="ECO:0000256" key="4">
    <source>
        <dbReference type="ARBA" id="ARBA00023136"/>
    </source>
</evidence>
<keyword evidence="5" id="KW-0998">Cell outer membrane</keyword>
<reference evidence="10" key="1">
    <citation type="submission" date="2016-10" db="EMBL/GenBank/DDBJ databases">
        <authorList>
            <person name="Varghese N."/>
            <person name="Submissions S."/>
        </authorList>
    </citation>
    <scope>NUCLEOTIDE SEQUENCE [LARGE SCALE GENOMIC DNA]</scope>
    <source>
        <strain evidence="10">DSM 18733</strain>
    </source>
</reference>
<keyword evidence="10" id="KW-1185">Reference proteome</keyword>
<dbReference type="Proteomes" id="UP000199421">
    <property type="component" value="Unassembled WGS sequence"/>
</dbReference>
<sequence>MTQLNKVYRRYKAKLLKYISSSKQAYSFWTLFNYYSGSDLYIIVSFLFLSIIISSCDKLIEVNPPVTNINSENVFNSDDSAIGAVTGIYAKLSSESFHSRDLTSTSFILGLTSDELTLDNSISDETYLSYYQNSLTSAIFSVGNQDLWSKIYPIIYKANAAIEGLEKSSLLTSKVKDQLMGEVKFIRAFCYFYLVNLYGDVPKILSTTYTQNTNIPRTLKSDIWAQIIQDLIDAKSLMVDDYLDASLTFPSTERVRPSKFAATALLARSYLYMTEWQKADAEASEIISHSERFTLSPLSDVFLANSSEAIWQLQPVSSHSTEDGRFFIIPETGPSGDWPVYLNRSLLNSIESIDQREILWINKIVANGQSYYYPSKYKNNQTYDGPISEYSMVLRLGEQILIRAEARAHEGNLSGAIADLNNIRSRAGLKSTNATTQDELINAILQERRIELFSEWGHRWLDLKRTNTINTVMEFETARKGGLWSSHSQLFPISASEIISNPSLIQNDGY</sequence>
<dbReference type="Pfam" id="PF14322">
    <property type="entry name" value="SusD-like_3"/>
    <property type="match status" value="1"/>
</dbReference>
<evidence type="ECO:0000256" key="5">
    <source>
        <dbReference type="ARBA" id="ARBA00023237"/>
    </source>
</evidence>
<gene>
    <name evidence="9" type="ORF">SAMN05661044_00694</name>
</gene>
<evidence type="ECO:0000256" key="1">
    <source>
        <dbReference type="ARBA" id="ARBA00004442"/>
    </source>
</evidence>
<dbReference type="InterPro" id="IPR033985">
    <property type="entry name" value="SusD-like_N"/>
</dbReference>
<feature type="domain" description="RagB/SusD" evidence="7">
    <location>
        <begin position="364"/>
        <end position="510"/>
    </location>
</feature>
<dbReference type="EMBL" id="FOAF01000001">
    <property type="protein sequence ID" value="SEK61520.1"/>
    <property type="molecule type" value="Genomic_DNA"/>
</dbReference>
<dbReference type="RefSeq" id="WP_093318343.1">
    <property type="nucleotide sequence ID" value="NZ_FOAF01000001.1"/>
</dbReference>
<dbReference type="AlphaFoldDB" id="A0A1H7IIY1"/>
<dbReference type="InterPro" id="IPR012944">
    <property type="entry name" value="SusD_RagB_dom"/>
</dbReference>